<evidence type="ECO:0000256" key="3">
    <source>
        <dbReference type="ARBA" id="ARBA00022833"/>
    </source>
</evidence>
<name>A0A180G2F9_PUCT1</name>
<reference evidence="9" key="4">
    <citation type="submission" date="2025-05" db="UniProtKB">
        <authorList>
            <consortium name="EnsemblFungi"/>
        </authorList>
    </citation>
    <scope>IDENTIFICATION</scope>
    <source>
        <strain evidence="9">isolate 1-1 / race 1 (BBBD)</strain>
    </source>
</reference>
<gene>
    <name evidence="8" type="ORF">PTTG_29738</name>
</gene>
<dbReference type="PROSITE" id="PS50089">
    <property type="entry name" value="ZF_RING_2"/>
    <property type="match status" value="1"/>
</dbReference>
<feature type="region of interest" description="Disordered" evidence="5">
    <location>
        <begin position="38"/>
        <end position="76"/>
    </location>
</feature>
<keyword evidence="10" id="KW-1185">Reference proteome</keyword>
<keyword evidence="6" id="KW-1133">Transmembrane helix</keyword>
<dbReference type="VEuPathDB" id="FungiDB:PTTG_29738"/>
<feature type="domain" description="RING-type" evidence="7">
    <location>
        <begin position="83"/>
        <end position="127"/>
    </location>
</feature>
<dbReference type="AlphaFoldDB" id="A0A180G2F9"/>
<dbReference type="STRING" id="630390.A0A180G2F9"/>
<dbReference type="Pfam" id="PF13639">
    <property type="entry name" value="zf-RING_2"/>
    <property type="match status" value="1"/>
</dbReference>
<keyword evidence="6" id="KW-0812">Transmembrane</keyword>
<keyword evidence="3" id="KW-0862">Zinc</keyword>
<keyword evidence="6" id="KW-0472">Membrane</keyword>
<dbReference type="InterPro" id="IPR013083">
    <property type="entry name" value="Znf_RING/FYVE/PHD"/>
</dbReference>
<evidence type="ECO:0000256" key="1">
    <source>
        <dbReference type="ARBA" id="ARBA00022723"/>
    </source>
</evidence>
<dbReference type="GO" id="GO:0008270">
    <property type="term" value="F:zinc ion binding"/>
    <property type="evidence" value="ECO:0007669"/>
    <property type="project" value="UniProtKB-KW"/>
</dbReference>
<accession>A0A180G2F9</accession>
<organism evidence="8">
    <name type="scientific">Puccinia triticina (isolate 1-1 / race 1 (BBBD))</name>
    <name type="common">Brown leaf rust fungus</name>
    <dbReference type="NCBI Taxonomy" id="630390"/>
    <lineage>
        <taxon>Eukaryota</taxon>
        <taxon>Fungi</taxon>
        <taxon>Dikarya</taxon>
        <taxon>Basidiomycota</taxon>
        <taxon>Pucciniomycotina</taxon>
        <taxon>Pucciniomycetes</taxon>
        <taxon>Pucciniales</taxon>
        <taxon>Pucciniaceae</taxon>
        <taxon>Puccinia</taxon>
    </lineage>
</organism>
<dbReference type="GO" id="GO:0016567">
    <property type="term" value="P:protein ubiquitination"/>
    <property type="evidence" value="ECO:0007669"/>
    <property type="project" value="UniProtKB-UniPathway"/>
</dbReference>
<dbReference type="EnsemblFungi" id="PTTG_29738-t43_1">
    <property type="protein sequence ID" value="PTTG_29738-t43_1-p1"/>
    <property type="gene ID" value="PTTG_29738"/>
</dbReference>
<dbReference type="PANTHER" id="PTHR45676">
    <property type="entry name" value="RING-H2 FINGER PROTEIN ATL51-RELATED"/>
    <property type="match status" value="1"/>
</dbReference>
<evidence type="ECO:0000313" key="8">
    <source>
        <dbReference type="EMBL" id="OAV86768.1"/>
    </source>
</evidence>
<evidence type="ECO:0000256" key="6">
    <source>
        <dbReference type="SAM" id="Phobius"/>
    </source>
</evidence>
<evidence type="ECO:0000313" key="9">
    <source>
        <dbReference type="EnsemblFungi" id="PTTG_29738-t43_1-p1"/>
    </source>
</evidence>
<dbReference type="Gene3D" id="3.30.40.10">
    <property type="entry name" value="Zinc/RING finger domain, C3HC4 (zinc finger)"/>
    <property type="match status" value="1"/>
</dbReference>
<dbReference type="UniPathway" id="UPA00143"/>
<proteinExistence type="predicted"/>
<evidence type="ECO:0000256" key="5">
    <source>
        <dbReference type="SAM" id="MobiDB-lite"/>
    </source>
</evidence>
<dbReference type="EMBL" id="ADAS02000824">
    <property type="protein sequence ID" value="OAV86768.1"/>
    <property type="molecule type" value="Genomic_DNA"/>
</dbReference>
<keyword evidence="2 4" id="KW-0863">Zinc-finger</keyword>
<reference evidence="8" key="2">
    <citation type="submission" date="2016-05" db="EMBL/GenBank/DDBJ databases">
        <title>Comparative analysis highlights variable genome content of wheat rusts and divergence of the mating loci.</title>
        <authorList>
            <person name="Cuomo C.A."/>
            <person name="Bakkeren G."/>
            <person name="Szabo L."/>
            <person name="Khalil H."/>
            <person name="Joly D."/>
            <person name="Goldberg J."/>
            <person name="Young S."/>
            <person name="Zeng Q."/>
            <person name="Fellers J."/>
        </authorList>
    </citation>
    <scope>NUCLEOTIDE SEQUENCE [LARGE SCALE GENOMIC DNA]</scope>
    <source>
        <strain evidence="8">1-1 BBBD Race 1</strain>
    </source>
</reference>
<evidence type="ECO:0000259" key="7">
    <source>
        <dbReference type="PROSITE" id="PS50089"/>
    </source>
</evidence>
<reference evidence="8" key="1">
    <citation type="submission" date="2009-11" db="EMBL/GenBank/DDBJ databases">
        <authorList>
            <consortium name="The Broad Institute Genome Sequencing Platform"/>
            <person name="Ward D."/>
            <person name="Feldgarden M."/>
            <person name="Earl A."/>
            <person name="Young S.K."/>
            <person name="Zeng Q."/>
            <person name="Koehrsen M."/>
            <person name="Alvarado L."/>
            <person name="Berlin A."/>
            <person name="Bochicchio J."/>
            <person name="Borenstein D."/>
            <person name="Chapman S.B."/>
            <person name="Chen Z."/>
            <person name="Engels R."/>
            <person name="Freedman E."/>
            <person name="Gellesch M."/>
            <person name="Goldberg J."/>
            <person name="Griggs A."/>
            <person name="Gujja S."/>
            <person name="Heilman E."/>
            <person name="Heiman D."/>
            <person name="Hepburn T."/>
            <person name="Howarth C."/>
            <person name="Jen D."/>
            <person name="Larson L."/>
            <person name="Lewis B."/>
            <person name="Mehta T."/>
            <person name="Park D."/>
            <person name="Pearson M."/>
            <person name="Roberts A."/>
            <person name="Saif S."/>
            <person name="Shea T."/>
            <person name="Shenoy N."/>
            <person name="Sisk P."/>
            <person name="Stolte C."/>
            <person name="Sykes S."/>
            <person name="Thomson T."/>
            <person name="Walk T."/>
            <person name="White J."/>
            <person name="Yandava C."/>
            <person name="Izard J."/>
            <person name="Baranova O.V."/>
            <person name="Blanton J.M."/>
            <person name="Tanner A.C."/>
            <person name="Dewhirst F.E."/>
            <person name="Haas B."/>
            <person name="Nusbaum C."/>
            <person name="Birren B."/>
        </authorList>
    </citation>
    <scope>NUCLEOTIDE SEQUENCE [LARGE SCALE GENOMIC DNA]</scope>
    <source>
        <strain evidence="8">1-1 BBBD Race 1</strain>
    </source>
</reference>
<sequence length="271" mass="29727">MGHPIGFTDNSDFEHVVEISSHTETFDDYRDHAIVNFPRESASNGPEISLSRASLPTSGHTPTDPESPSGEAPQTTAAPEGECAVCFDELSGKKPEEIKTLSKCGHSFCTACINNWFKLKSTCPICRFIYDRKGKPVRAAGANSPRSIRANQQAVLRRPYTRNQMYIASCASACFWLGLLVGLLKAWALQKQIYDTAKLAQNLILPDATAALPLHFKTSSRINGFRKSSPPHVSCIPKAHHLDYRMLIGTGGGYLLPVDRNLLPPTPVLHL</sequence>
<keyword evidence="1" id="KW-0479">Metal-binding</keyword>
<evidence type="ECO:0000256" key="4">
    <source>
        <dbReference type="PROSITE-ProRule" id="PRU00175"/>
    </source>
</evidence>
<dbReference type="PROSITE" id="PS00518">
    <property type="entry name" value="ZF_RING_1"/>
    <property type="match status" value="1"/>
</dbReference>
<dbReference type="Proteomes" id="UP000005240">
    <property type="component" value="Unassembled WGS sequence"/>
</dbReference>
<dbReference type="PANTHER" id="PTHR45676:SF143">
    <property type="entry name" value="OS01G0311100 PROTEIN"/>
    <property type="match status" value="1"/>
</dbReference>
<dbReference type="InterPro" id="IPR017907">
    <property type="entry name" value="Znf_RING_CS"/>
</dbReference>
<feature type="compositionally biased region" description="Polar residues" evidence="5">
    <location>
        <begin position="41"/>
        <end position="76"/>
    </location>
</feature>
<evidence type="ECO:0000256" key="2">
    <source>
        <dbReference type="ARBA" id="ARBA00022771"/>
    </source>
</evidence>
<dbReference type="OrthoDB" id="6270329at2759"/>
<dbReference type="SMART" id="SM00184">
    <property type="entry name" value="RING"/>
    <property type="match status" value="1"/>
</dbReference>
<reference evidence="9 10" key="3">
    <citation type="journal article" date="2017" name="G3 (Bethesda)">
        <title>Comparative analysis highlights variable genome content of wheat rusts and divergence of the mating loci.</title>
        <authorList>
            <person name="Cuomo C.A."/>
            <person name="Bakkeren G."/>
            <person name="Khalil H.B."/>
            <person name="Panwar V."/>
            <person name="Joly D."/>
            <person name="Linning R."/>
            <person name="Sakthikumar S."/>
            <person name="Song X."/>
            <person name="Adiconis X."/>
            <person name="Fan L."/>
            <person name="Goldberg J.M."/>
            <person name="Levin J.Z."/>
            <person name="Young S."/>
            <person name="Zeng Q."/>
            <person name="Anikster Y."/>
            <person name="Bruce M."/>
            <person name="Wang M."/>
            <person name="Yin C."/>
            <person name="McCallum B."/>
            <person name="Szabo L.J."/>
            <person name="Hulbert S."/>
            <person name="Chen X."/>
            <person name="Fellers J.P."/>
        </authorList>
    </citation>
    <scope>NUCLEOTIDE SEQUENCE</scope>
    <source>
        <strain evidence="9">isolate 1-1 / race 1 (BBBD)</strain>
        <strain evidence="10">Isolate 1-1 / race 1 (BBBD)</strain>
    </source>
</reference>
<protein>
    <submittedName>
        <fullName evidence="9">RING-type domain-containing protein</fullName>
    </submittedName>
</protein>
<evidence type="ECO:0000313" key="10">
    <source>
        <dbReference type="Proteomes" id="UP000005240"/>
    </source>
</evidence>
<dbReference type="InterPro" id="IPR001841">
    <property type="entry name" value="Znf_RING"/>
</dbReference>
<dbReference type="SUPFAM" id="SSF57850">
    <property type="entry name" value="RING/U-box"/>
    <property type="match status" value="1"/>
</dbReference>
<feature type="transmembrane region" description="Helical" evidence="6">
    <location>
        <begin position="165"/>
        <end position="184"/>
    </location>
</feature>